<comment type="caution">
    <text evidence="1">The sequence shown here is derived from an EMBL/GenBank/DDBJ whole genome shotgun (WGS) entry which is preliminary data.</text>
</comment>
<dbReference type="EMBL" id="PPPX01000011">
    <property type="protein sequence ID" value="POA09044.1"/>
    <property type="molecule type" value="Genomic_DNA"/>
</dbReference>
<gene>
    <name evidence="1" type="ORF">CD039_08665</name>
</gene>
<reference evidence="1 2" key="1">
    <citation type="submission" date="2017-08" db="EMBL/GenBank/DDBJ databases">
        <title>Draft genome sequences of 64 type strains of genus Staph aureus.</title>
        <authorList>
            <person name="Cole K."/>
            <person name="Golubchik T."/>
            <person name="Russell J."/>
            <person name="Foster D."/>
            <person name="Llewelyn M."/>
            <person name="Wilson D."/>
            <person name="Crook D."/>
            <person name="Paul J."/>
        </authorList>
    </citation>
    <scope>NUCLEOTIDE SEQUENCE [LARGE SCALE GENOMIC DNA]</scope>
    <source>
        <strain evidence="1 2">DSM 29875</strain>
    </source>
</reference>
<dbReference type="GeneID" id="98298419"/>
<name>A0A2K4FCG3_9STAP</name>
<accession>A0A2K4FCG3</accession>
<organism evidence="1 2">
    <name type="scientific">Staphylococcus argensis</name>
    <dbReference type="NCBI Taxonomy" id="1607738"/>
    <lineage>
        <taxon>Bacteria</taxon>
        <taxon>Bacillati</taxon>
        <taxon>Bacillota</taxon>
        <taxon>Bacilli</taxon>
        <taxon>Bacillales</taxon>
        <taxon>Staphylococcaceae</taxon>
        <taxon>Staphylococcus</taxon>
    </lineage>
</organism>
<dbReference type="OrthoDB" id="2402198at2"/>
<dbReference type="Proteomes" id="UP000242712">
    <property type="component" value="Unassembled WGS sequence"/>
</dbReference>
<evidence type="ECO:0000313" key="2">
    <source>
        <dbReference type="Proteomes" id="UP000242712"/>
    </source>
</evidence>
<keyword evidence="2" id="KW-1185">Reference proteome</keyword>
<evidence type="ECO:0000313" key="1">
    <source>
        <dbReference type="EMBL" id="POA09044.1"/>
    </source>
</evidence>
<dbReference type="AlphaFoldDB" id="A0A2K4FCG3"/>
<protein>
    <submittedName>
        <fullName evidence="1">Uncharacterized protein</fullName>
    </submittedName>
</protein>
<sequence length="68" mass="7843">MKRILQGIIAVLIVLGIVKTFHDYDAGVTINRYYQQFKQGDVLPDIENVNSNNLKHFNLEDLSLSDFF</sequence>
<proteinExistence type="predicted"/>
<dbReference type="RefSeq" id="WP_002471414.1">
    <property type="nucleotide sequence ID" value="NZ_CBCRVO010000002.1"/>
</dbReference>